<evidence type="ECO:0000256" key="3">
    <source>
        <dbReference type="ARBA" id="ARBA00023305"/>
    </source>
</evidence>
<sequence>MEAEGVTLEVEEADFEGGTTSVEAAVASGVDAAAELAIRAEDSTITPTDSVVRHPADQEVCPGAEVDLEAAIALISREKAQVVMMIENLNGPGTSLQIDDRGILSFLPVTSLLQGARTGVFKRFSPFPMAPISPPEYQLYRTSSSPDTQLEKSPISPSAPEAPPKRKRGRLTKEQLAQLERLFAADCSPTVARRREISAQVGCPERQIQVWYQNSANSPSIFACSRRAKAKNTGEKCKTRPRVPSPVKEPPELCQAIQTDLAMLIQEDDSSVFTIPCTTLTIGGWNRVNFEDENDLLAWICEKKRCFTWFVRSDDYSFKMQVALDSLKELAFKNAEPGKAFLTLEISSPPSFFLRRNLKREFGVPPPCWRRCEDWTENKVASRNLRHVLGGPALPLANVVTYIKSLMEDAKPVSLHSVDYPAPTDTQISSHQSSTSISTTPTYPSPFIDDNFYLPPQESRSWDSLPCSNSRTPMYDTKSPPQSYDHHGLNHSRTHALPYGNRQYGDIHAGHDEMRLLGTDVGPVSAQPERLSPLLQAPQPRQFYPETAEVDTVAHFQPANYYQPYPPTGHQQQPHSSSHPLPHFSELFSPVRDSF</sequence>
<keyword evidence="11" id="KW-1185">Reference proteome</keyword>
<evidence type="ECO:0000313" key="11">
    <source>
        <dbReference type="Proteomes" id="UP001213000"/>
    </source>
</evidence>
<dbReference type="Pfam" id="PF24818">
    <property type="entry name" value="PH_TRF2_HOY1"/>
    <property type="match status" value="1"/>
</dbReference>
<keyword evidence="3" id="KW-0844">Vision</keyword>
<proteinExistence type="predicted"/>
<evidence type="ECO:0000256" key="4">
    <source>
        <dbReference type="ARBA" id="ARBA00039503"/>
    </source>
</evidence>
<protein>
    <recommendedName>
        <fullName evidence="4">Visual system homeobox 1</fullName>
    </recommendedName>
    <alternativeName>
        <fullName evidence="5">Transcription factor VSX1</fullName>
    </alternativeName>
</protein>
<keyword evidence="6 7" id="KW-0238">DNA-binding</keyword>
<dbReference type="InterPro" id="IPR009057">
    <property type="entry name" value="Homeodomain-like_sf"/>
</dbReference>
<feature type="DNA-binding region" description="Homeobox" evidence="6">
    <location>
        <begin position="164"/>
        <end position="215"/>
    </location>
</feature>
<name>A0AAD5VNJ7_9AGAR</name>
<accession>A0AAD5VNJ7</accession>
<dbReference type="CDD" id="cd00086">
    <property type="entry name" value="homeodomain"/>
    <property type="match status" value="1"/>
</dbReference>
<dbReference type="GO" id="GO:0000976">
    <property type="term" value="F:transcription cis-regulatory region binding"/>
    <property type="evidence" value="ECO:0007669"/>
    <property type="project" value="TreeGrafter"/>
</dbReference>
<keyword evidence="6 7" id="KW-0539">Nucleus</keyword>
<dbReference type="PROSITE" id="PS50071">
    <property type="entry name" value="HOMEOBOX_2"/>
    <property type="match status" value="1"/>
</dbReference>
<comment type="caution">
    <text evidence="10">The sequence shown here is derived from an EMBL/GenBank/DDBJ whole genome shotgun (WGS) entry which is preliminary data.</text>
</comment>
<dbReference type="SUPFAM" id="SSF46689">
    <property type="entry name" value="Homeodomain-like"/>
    <property type="match status" value="1"/>
</dbReference>
<dbReference type="InterPro" id="IPR001356">
    <property type="entry name" value="HD"/>
</dbReference>
<dbReference type="Gene3D" id="1.10.10.60">
    <property type="entry name" value="Homeodomain-like"/>
    <property type="match status" value="1"/>
</dbReference>
<reference evidence="10" key="1">
    <citation type="submission" date="2022-07" db="EMBL/GenBank/DDBJ databases">
        <title>Genome Sequence of Leucocoprinus birnbaumii.</title>
        <authorList>
            <person name="Buettner E."/>
        </authorList>
    </citation>
    <scope>NUCLEOTIDE SEQUENCE</scope>
    <source>
        <strain evidence="10">VT141</strain>
    </source>
</reference>
<keyword evidence="2" id="KW-0716">Sensory transduction</keyword>
<evidence type="ECO:0000256" key="5">
    <source>
        <dbReference type="ARBA" id="ARBA00041737"/>
    </source>
</evidence>
<dbReference type="PANTHER" id="PTHR24323">
    <property type="entry name" value="CEH-10 HOMEODOMAIN-CONTAINING HOMOLOG"/>
    <property type="match status" value="1"/>
</dbReference>
<evidence type="ECO:0000256" key="1">
    <source>
        <dbReference type="ARBA" id="ARBA00004123"/>
    </source>
</evidence>
<feature type="region of interest" description="Disordered" evidence="8">
    <location>
        <begin position="135"/>
        <end position="170"/>
    </location>
</feature>
<gene>
    <name evidence="10" type="ORF">NP233_g7827</name>
</gene>
<keyword evidence="6 7" id="KW-0371">Homeobox</keyword>
<evidence type="ECO:0000259" key="9">
    <source>
        <dbReference type="PROSITE" id="PS50071"/>
    </source>
</evidence>
<evidence type="ECO:0000256" key="2">
    <source>
        <dbReference type="ARBA" id="ARBA00022606"/>
    </source>
</evidence>
<dbReference type="GO" id="GO:0005634">
    <property type="term" value="C:nucleus"/>
    <property type="evidence" value="ECO:0007669"/>
    <property type="project" value="UniProtKB-SubCell"/>
</dbReference>
<dbReference type="Pfam" id="PF00046">
    <property type="entry name" value="Homeodomain"/>
    <property type="match status" value="1"/>
</dbReference>
<evidence type="ECO:0000256" key="6">
    <source>
        <dbReference type="PROSITE-ProRule" id="PRU00108"/>
    </source>
</evidence>
<dbReference type="EMBL" id="JANIEX010000596">
    <property type="protein sequence ID" value="KAJ3565151.1"/>
    <property type="molecule type" value="Genomic_DNA"/>
</dbReference>
<dbReference type="GO" id="GO:0006355">
    <property type="term" value="P:regulation of DNA-templated transcription"/>
    <property type="evidence" value="ECO:0007669"/>
    <property type="project" value="TreeGrafter"/>
</dbReference>
<organism evidence="10 11">
    <name type="scientific">Leucocoprinus birnbaumii</name>
    <dbReference type="NCBI Taxonomy" id="56174"/>
    <lineage>
        <taxon>Eukaryota</taxon>
        <taxon>Fungi</taxon>
        <taxon>Dikarya</taxon>
        <taxon>Basidiomycota</taxon>
        <taxon>Agaricomycotina</taxon>
        <taxon>Agaricomycetes</taxon>
        <taxon>Agaricomycetidae</taxon>
        <taxon>Agaricales</taxon>
        <taxon>Agaricineae</taxon>
        <taxon>Agaricaceae</taxon>
        <taxon>Leucocoprinus</taxon>
    </lineage>
</organism>
<dbReference type="PANTHER" id="PTHR24323:SF3">
    <property type="entry name" value="VISUAL SYSTEM HOMEOBOX 1"/>
    <property type="match status" value="1"/>
</dbReference>
<evidence type="ECO:0000313" key="10">
    <source>
        <dbReference type="EMBL" id="KAJ3565151.1"/>
    </source>
</evidence>
<feature type="region of interest" description="Disordered" evidence="8">
    <location>
        <begin position="559"/>
        <end position="585"/>
    </location>
</feature>
<evidence type="ECO:0000256" key="8">
    <source>
        <dbReference type="SAM" id="MobiDB-lite"/>
    </source>
</evidence>
<feature type="compositionally biased region" description="Low complexity" evidence="8">
    <location>
        <begin position="570"/>
        <end position="583"/>
    </location>
</feature>
<dbReference type="AlphaFoldDB" id="A0AAD5VNJ7"/>
<dbReference type="InterPro" id="IPR051775">
    <property type="entry name" value="Homeobox_domain"/>
</dbReference>
<evidence type="ECO:0000256" key="7">
    <source>
        <dbReference type="RuleBase" id="RU000682"/>
    </source>
</evidence>
<comment type="subcellular location">
    <subcellularLocation>
        <location evidence="1 6 7">Nucleus</location>
    </subcellularLocation>
</comment>
<dbReference type="InterPro" id="IPR057939">
    <property type="entry name" value="TRF2_HOY1_PH"/>
</dbReference>
<feature type="domain" description="Homeobox" evidence="9">
    <location>
        <begin position="162"/>
        <end position="214"/>
    </location>
</feature>
<dbReference type="SMART" id="SM00389">
    <property type="entry name" value="HOX"/>
    <property type="match status" value="1"/>
</dbReference>
<dbReference type="Proteomes" id="UP001213000">
    <property type="component" value="Unassembled WGS sequence"/>
</dbReference>